<keyword evidence="3" id="KW-1185">Reference proteome</keyword>
<dbReference type="KEGG" id="sns:VC03_04265"/>
<reference evidence="2 3" key="1">
    <citation type="journal article" date="2012" name="BMC Genomics">
        <title>Genomic sequence analysis and characterization of Sneathia amnii sp. nov.</title>
        <authorList>
            <consortium name="Vaginal Microbiome Consortium (additional members)"/>
            <person name="Harwich M.D.Jr."/>
            <person name="Serrano M.G."/>
            <person name="Fettweis J.M."/>
            <person name="Alves J.M."/>
            <person name="Reimers M.A."/>
            <person name="Buck G.A."/>
            <person name="Jefferson K.K."/>
        </authorList>
    </citation>
    <scope>NUCLEOTIDE SEQUENCE [LARGE SCALE GENOMIC DNA]</scope>
    <source>
        <strain evidence="2 3">SN35</strain>
    </source>
</reference>
<sequence length="411" mass="48562">MIKKIFISLLLLLCMSCFDFNNREGKYLDYIESGIISLYNGDKDYIKYFDKAYSQNPSDDLLYKVVNNLLEYDELVKFYSTKKDKCLGYDYYINKDFVKAKDSGNVLAIKALYEQYYYNFEFKKAYNILTKCNVKSDEYIYKVLDKNKDEFFEVEEIYNKMKDKKASDDEKEKFKNFVINYPVDYEIVYDVLKDDIEKNDKTALFIKYLTLDKDSVVSNQILNKLVSMNFGPAIEEYVSVNKIDNPSVELLDKMNKYAKRAYAILLSNCVESGNISNINYILSNVDDNPKNCIYIADFDYYYKDLKTAYNEYLKAYSYGFDIDYVVYRLSDIAKKIGKEKEFLKLTKNYTGENEYIILKMRYDLSKDKLEKKRIALNMWITNPKLAASCLLELSKNDKNIACYTNILKMYK</sequence>
<evidence type="ECO:0000256" key="1">
    <source>
        <dbReference type="SAM" id="SignalP"/>
    </source>
</evidence>
<dbReference type="HOGENOM" id="CLU_668855_0_0_0"/>
<keyword evidence="1" id="KW-0732">Signal</keyword>
<evidence type="ECO:0000313" key="3">
    <source>
        <dbReference type="Proteomes" id="UP000033103"/>
    </source>
</evidence>
<dbReference type="STRING" id="187101.VC03_04265"/>
<gene>
    <name evidence="2" type="ORF">VC03_04265</name>
</gene>
<proteinExistence type="predicted"/>
<dbReference type="Proteomes" id="UP000033103">
    <property type="component" value="Chromosome"/>
</dbReference>
<dbReference type="AlphaFoldDB" id="A0A0E3ZAJ1"/>
<organism evidence="2 3">
    <name type="scientific">Sneathia vaginalis</name>
    <dbReference type="NCBI Taxonomy" id="187101"/>
    <lineage>
        <taxon>Bacteria</taxon>
        <taxon>Fusobacteriati</taxon>
        <taxon>Fusobacteriota</taxon>
        <taxon>Fusobacteriia</taxon>
        <taxon>Fusobacteriales</taxon>
        <taxon>Leptotrichiaceae</taxon>
        <taxon>Sneathia</taxon>
    </lineage>
</organism>
<feature type="signal peptide" evidence="1">
    <location>
        <begin position="1"/>
        <end position="19"/>
    </location>
</feature>
<dbReference type="RefSeq" id="WP_046328816.1">
    <property type="nucleotide sequence ID" value="NZ_CP011280.1"/>
</dbReference>
<feature type="chain" id="PRO_5002416524" description="Lipoprotein" evidence="1">
    <location>
        <begin position="20"/>
        <end position="411"/>
    </location>
</feature>
<name>A0A0E3ZAJ1_9FUSO</name>
<protein>
    <recommendedName>
        <fullName evidence="4">Lipoprotein</fullName>
    </recommendedName>
</protein>
<dbReference type="PATRIC" id="fig|1069640.6.peg.841"/>
<dbReference type="OrthoDB" id="94882at2"/>
<accession>A0A0E3ZAJ1</accession>
<evidence type="ECO:0000313" key="2">
    <source>
        <dbReference type="EMBL" id="AKC95711.1"/>
    </source>
</evidence>
<evidence type="ECO:0008006" key="4">
    <source>
        <dbReference type="Google" id="ProtNLM"/>
    </source>
</evidence>
<dbReference type="EMBL" id="CP011280">
    <property type="protein sequence ID" value="AKC95711.1"/>
    <property type="molecule type" value="Genomic_DNA"/>
</dbReference>